<organism evidence="2 3">
    <name type="scientific">Bauldia litoralis</name>
    <dbReference type="NCBI Taxonomy" id="665467"/>
    <lineage>
        <taxon>Bacteria</taxon>
        <taxon>Pseudomonadati</taxon>
        <taxon>Pseudomonadota</taxon>
        <taxon>Alphaproteobacteria</taxon>
        <taxon>Hyphomicrobiales</taxon>
        <taxon>Kaistiaceae</taxon>
        <taxon>Bauldia</taxon>
    </lineage>
</organism>
<protein>
    <submittedName>
        <fullName evidence="2">Uncharacterized protein</fullName>
    </submittedName>
</protein>
<keyword evidence="3" id="KW-1185">Reference proteome</keyword>
<dbReference type="AlphaFoldDB" id="A0A1G6ATE2"/>
<sequence length="96" mass="10295">MGKLTALTLLLIAATLPTGATAGPDCRCRAEGQFFNQGDLFCIRNGDGRRLVRCAMSQNVTTWDVVEDSCPTVSLTPLPLAPGKLAQAMLEDRLDD</sequence>
<name>A0A1G6ATE2_9HYPH</name>
<proteinExistence type="predicted"/>
<evidence type="ECO:0000256" key="1">
    <source>
        <dbReference type="SAM" id="SignalP"/>
    </source>
</evidence>
<dbReference type="Proteomes" id="UP000199071">
    <property type="component" value="Unassembled WGS sequence"/>
</dbReference>
<dbReference type="OrthoDB" id="8021248at2"/>
<dbReference type="RefSeq" id="WP_090874991.1">
    <property type="nucleotide sequence ID" value="NZ_FMXQ01000002.1"/>
</dbReference>
<dbReference type="EMBL" id="FMXQ01000002">
    <property type="protein sequence ID" value="SDB11650.1"/>
    <property type="molecule type" value="Genomic_DNA"/>
</dbReference>
<evidence type="ECO:0000313" key="2">
    <source>
        <dbReference type="EMBL" id="SDB11650.1"/>
    </source>
</evidence>
<keyword evidence="1" id="KW-0732">Signal</keyword>
<dbReference type="STRING" id="665467.SAMN02982931_00845"/>
<feature type="signal peptide" evidence="1">
    <location>
        <begin position="1"/>
        <end position="22"/>
    </location>
</feature>
<gene>
    <name evidence="2" type="ORF">SAMN02982931_00845</name>
</gene>
<accession>A0A1G6ATE2</accession>
<feature type="chain" id="PRO_5011500391" evidence="1">
    <location>
        <begin position="23"/>
        <end position="96"/>
    </location>
</feature>
<evidence type="ECO:0000313" key="3">
    <source>
        <dbReference type="Proteomes" id="UP000199071"/>
    </source>
</evidence>
<reference evidence="2 3" key="1">
    <citation type="submission" date="2016-10" db="EMBL/GenBank/DDBJ databases">
        <authorList>
            <person name="de Groot N.N."/>
        </authorList>
    </citation>
    <scope>NUCLEOTIDE SEQUENCE [LARGE SCALE GENOMIC DNA]</scope>
    <source>
        <strain evidence="2 3">ATCC 35022</strain>
    </source>
</reference>